<evidence type="ECO:0000313" key="4">
    <source>
        <dbReference type="EMBL" id="GJN93325.1"/>
    </source>
</evidence>
<organism evidence="4 5">
    <name type="scientific">Rhodotorula paludigena</name>
    <dbReference type="NCBI Taxonomy" id="86838"/>
    <lineage>
        <taxon>Eukaryota</taxon>
        <taxon>Fungi</taxon>
        <taxon>Dikarya</taxon>
        <taxon>Basidiomycota</taxon>
        <taxon>Pucciniomycotina</taxon>
        <taxon>Microbotryomycetes</taxon>
        <taxon>Sporidiobolales</taxon>
        <taxon>Sporidiobolaceae</taxon>
        <taxon>Rhodotorula</taxon>
    </lineage>
</organism>
<dbReference type="Proteomes" id="UP001342314">
    <property type="component" value="Unassembled WGS sequence"/>
</dbReference>
<accession>A0AAV5GTT3</accession>
<keyword evidence="5" id="KW-1185">Reference proteome</keyword>
<name>A0AAV5GTT3_9BASI</name>
<evidence type="ECO:0000256" key="1">
    <source>
        <dbReference type="ARBA" id="ARBA00023186"/>
    </source>
</evidence>
<comment type="caution">
    <text evidence="4">The sequence shown here is derived from an EMBL/GenBank/DDBJ whole genome shotgun (WGS) entry which is preliminary data.</text>
</comment>
<keyword evidence="1" id="KW-0143">Chaperone</keyword>
<dbReference type="InterPro" id="IPR008012">
    <property type="entry name" value="Ump1"/>
</dbReference>
<proteinExistence type="inferred from homology"/>
<dbReference type="EMBL" id="BQKY01000013">
    <property type="protein sequence ID" value="GJN93325.1"/>
    <property type="molecule type" value="Genomic_DNA"/>
</dbReference>
<evidence type="ECO:0000256" key="3">
    <source>
        <dbReference type="SAM" id="MobiDB-lite"/>
    </source>
</evidence>
<dbReference type="PANTHER" id="PTHR12828:SF3">
    <property type="entry name" value="PROTEASOME MATURATION PROTEIN"/>
    <property type="match status" value="1"/>
</dbReference>
<feature type="region of interest" description="Disordered" evidence="3">
    <location>
        <begin position="1"/>
        <end position="21"/>
    </location>
</feature>
<dbReference type="GO" id="GO:0005737">
    <property type="term" value="C:cytoplasm"/>
    <property type="evidence" value="ECO:0007669"/>
    <property type="project" value="TreeGrafter"/>
</dbReference>
<comment type="similarity">
    <text evidence="2">Belongs to the POMP/UMP1 family.</text>
</comment>
<reference evidence="4 5" key="1">
    <citation type="submission" date="2021-12" db="EMBL/GenBank/DDBJ databases">
        <title>High titer production of polyol ester of fatty acids by Rhodotorula paludigena BS15 towards product separation-free biomass refinery.</title>
        <authorList>
            <person name="Mano J."/>
            <person name="Ono H."/>
            <person name="Tanaka T."/>
            <person name="Naito K."/>
            <person name="Sushida H."/>
            <person name="Ike M."/>
            <person name="Tokuyasu K."/>
            <person name="Kitaoka M."/>
        </authorList>
    </citation>
    <scope>NUCLEOTIDE SEQUENCE [LARGE SCALE GENOMIC DNA]</scope>
    <source>
        <strain evidence="4 5">BS15</strain>
    </source>
</reference>
<evidence type="ECO:0008006" key="6">
    <source>
        <dbReference type="Google" id="ProtNLM"/>
    </source>
</evidence>
<evidence type="ECO:0000256" key="2">
    <source>
        <dbReference type="ARBA" id="ARBA00043974"/>
    </source>
</evidence>
<sequence>MAQHSTQIIRSPAHSHPQEPSLAIVPPSQPTTASVSLATTANSHGLHDTLQLGVRSIAADVALKHPLENRIAQWDATRENLEMTLQRNMYGVHAPVRLMMERQLVSSAPTPMSLGLPGSGFTKPGNLHLDILMGRDEEIRPQDVLIDRAQSTPAGDFHLGMERKLRL</sequence>
<protein>
    <recommendedName>
        <fullName evidence="6">Proteasome maturation factor UMP1</fullName>
    </recommendedName>
</protein>
<gene>
    <name evidence="4" type="ORF">Rhopal_006372-T1</name>
</gene>
<evidence type="ECO:0000313" key="5">
    <source>
        <dbReference type="Proteomes" id="UP001342314"/>
    </source>
</evidence>
<dbReference type="PANTHER" id="PTHR12828">
    <property type="entry name" value="PROTEASOME MATURATION PROTEIN UMP1"/>
    <property type="match status" value="1"/>
</dbReference>
<dbReference type="Pfam" id="PF05348">
    <property type="entry name" value="UMP1"/>
    <property type="match status" value="1"/>
</dbReference>
<dbReference type="GO" id="GO:0043248">
    <property type="term" value="P:proteasome assembly"/>
    <property type="evidence" value="ECO:0007669"/>
    <property type="project" value="InterPro"/>
</dbReference>
<dbReference type="GO" id="GO:0005634">
    <property type="term" value="C:nucleus"/>
    <property type="evidence" value="ECO:0007669"/>
    <property type="project" value="TreeGrafter"/>
</dbReference>
<dbReference type="AlphaFoldDB" id="A0AAV5GTT3"/>